<proteinExistence type="predicted"/>
<keyword evidence="3" id="KW-1185">Reference proteome</keyword>
<accession>A0A7W8QGG8</accession>
<dbReference type="EMBL" id="JACHDD010000089">
    <property type="protein sequence ID" value="MBB5429901.1"/>
    <property type="molecule type" value="Genomic_DNA"/>
</dbReference>
<protein>
    <submittedName>
        <fullName evidence="2">Uncharacterized protein</fullName>
    </submittedName>
</protein>
<gene>
    <name evidence="2" type="ORF">HDG40_008104</name>
</gene>
<keyword evidence="1" id="KW-0732">Signal</keyword>
<evidence type="ECO:0000256" key="1">
    <source>
        <dbReference type="SAM" id="SignalP"/>
    </source>
</evidence>
<sequence>MEKVRRVLSGGLLSAALMGVATHASAVAANDVCTYTDPKDPAESYPYFCGVGPIDGPRSQATEWHG</sequence>
<evidence type="ECO:0000313" key="3">
    <source>
        <dbReference type="Proteomes" id="UP000592780"/>
    </source>
</evidence>
<comment type="caution">
    <text evidence="2">The sequence shown here is derived from an EMBL/GenBank/DDBJ whole genome shotgun (WGS) entry which is preliminary data.</text>
</comment>
<dbReference type="Proteomes" id="UP000592780">
    <property type="component" value="Unassembled WGS sequence"/>
</dbReference>
<reference evidence="2 3" key="1">
    <citation type="submission" date="2020-08" db="EMBL/GenBank/DDBJ databases">
        <title>Genomic Encyclopedia of Type Strains, Phase IV (KMG-V): Genome sequencing to study the core and pangenomes of soil and plant-associated prokaryotes.</title>
        <authorList>
            <person name="Whitman W."/>
        </authorList>
    </citation>
    <scope>NUCLEOTIDE SEQUENCE [LARGE SCALE GENOMIC DNA]</scope>
    <source>
        <strain evidence="2 3">JPY158</strain>
    </source>
</reference>
<feature type="signal peptide" evidence="1">
    <location>
        <begin position="1"/>
        <end position="28"/>
    </location>
</feature>
<feature type="chain" id="PRO_5031512276" evidence="1">
    <location>
        <begin position="29"/>
        <end position="66"/>
    </location>
</feature>
<dbReference type="AlphaFoldDB" id="A0A7W8QGG8"/>
<name>A0A7W8QGG8_PARAM</name>
<evidence type="ECO:0000313" key="2">
    <source>
        <dbReference type="EMBL" id="MBB5429901.1"/>
    </source>
</evidence>
<organism evidence="2 3">
    <name type="scientific">Paraburkholderia atlantica</name>
    <dbReference type="NCBI Taxonomy" id="2654982"/>
    <lineage>
        <taxon>Bacteria</taxon>
        <taxon>Pseudomonadati</taxon>
        <taxon>Pseudomonadota</taxon>
        <taxon>Betaproteobacteria</taxon>
        <taxon>Burkholderiales</taxon>
        <taxon>Burkholderiaceae</taxon>
        <taxon>Paraburkholderia</taxon>
    </lineage>
</organism>